<dbReference type="AlphaFoldDB" id="A0AAV5SQU0"/>
<protein>
    <submittedName>
        <fullName evidence="1">Uncharacterized protein</fullName>
    </submittedName>
</protein>
<organism evidence="1 2">
    <name type="scientific">Pristionchus entomophagus</name>
    <dbReference type="NCBI Taxonomy" id="358040"/>
    <lineage>
        <taxon>Eukaryota</taxon>
        <taxon>Metazoa</taxon>
        <taxon>Ecdysozoa</taxon>
        <taxon>Nematoda</taxon>
        <taxon>Chromadorea</taxon>
        <taxon>Rhabditida</taxon>
        <taxon>Rhabditina</taxon>
        <taxon>Diplogasteromorpha</taxon>
        <taxon>Diplogasteroidea</taxon>
        <taxon>Neodiplogasteridae</taxon>
        <taxon>Pristionchus</taxon>
    </lineage>
</organism>
<dbReference type="Proteomes" id="UP001432027">
    <property type="component" value="Unassembled WGS sequence"/>
</dbReference>
<comment type="caution">
    <text evidence="1">The sequence shown here is derived from an EMBL/GenBank/DDBJ whole genome shotgun (WGS) entry which is preliminary data.</text>
</comment>
<sequence length="100" mass="11429">MMLFQKIQYSIMNYNSKRIGPIVIYVVGSQAPLSGTDQVEIYDASNINNRPAKNRHQTMIMSAEPFNIYVQAYGTNLQAFVRATGFDNNYQRNSPDDCRI</sequence>
<proteinExistence type="predicted"/>
<evidence type="ECO:0000313" key="1">
    <source>
        <dbReference type="EMBL" id="GMS82978.1"/>
    </source>
</evidence>
<reference evidence="1" key="1">
    <citation type="submission" date="2023-10" db="EMBL/GenBank/DDBJ databases">
        <title>Genome assembly of Pristionchus species.</title>
        <authorList>
            <person name="Yoshida K."/>
            <person name="Sommer R.J."/>
        </authorList>
    </citation>
    <scope>NUCLEOTIDE SEQUENCE</scope>
    <source>
        <strain evidence="1">RS0144</strain>
    </source>
</reference>
<accession>A0AAV5SQU0</accession>
<evidence type="ECO:0000313" key="2">
    <source>
        <dbReference type="Proteomes" id="UP001432027"/>
    </source>
</evidence>
<keyword evidence="2" id="KW-1185">Reference proteome</keyword>
<dbReference type="EMBL" id="BTSX01000002">
    <property type="protein sequence ID" value="GMS82978.1"/>
    <property type="molecule type" value="Genomic_DNA"/>
</dbReference>
<feature type="non-terminal residue" evidence="1">
    <location>
        <position position="100"/>
    </location>
</feature>
<name>A0AAV5SQU0_9BILA</name>
<gene>
    <name evidence="1" type="ORF">PENTCL1PPCAC_5153</name>
</gene>